<dbReference type="Proteomes" id="UP000654913">
    <property type="component" value="Chromosome 6"/>
</dbReference>
<dbReference type="AlphaFoldDB" id="A0A7R7XSR8"/>
<dbReference type="KEGG" id="apuu:APUU_60123A"/>
<gene>
    <name evidence="2" type="ORF">APUU_60123A</name>
</gene>
<dbReference type="RefSeq" id="XP_041559269.1">
    <property type="nucleotide sequence ID" value="XM_041706933.1"/>
</dbReference>
<dbReference type="Pfam" id="PF13365">
    <property type="entry name" value="Trypsin_2"/>
    <property type="match status" value="1"/>
</dbReference>
<reference evidence="2" key="2">
    <citation type="submission" date="2021-02" db="EMBL/GenBank/DDBJ databases">
        <title>Aspergillus puulaauensis MK2 genome sequence.</title>
        <authorList>
            <person name="Futagami T."/>
            <person name="Mori K."/>
            <person name="Kadooka C."/>
            <person name="Tanaka T."/>
        </authorList>
    </citation>
    <scope>NUCLEOTIDE SEQUENCE</scope>
    <source>
        <strain evidence="2">MK2</strain>
    </source>
</reference>
<name>A0A7R7XSR8_9EURO</name>
<feature type="region of interest" description="Disordered" evidence="1">
    <location>
        <begin position="1"/>
        <end position="54"/>
    </location>
</feature>
<keyword evidence="3" id="KW-1185">Reference proteome</keyword>
<evidence type="ECO:0000256" key="1">
    <source>
        <dbReference type="SAM" id="MobiDB-lite"/>
    </source>
</evidence>
<dbReference type="EMBL" id="AP024448">
    <property type="protein sequence ID" value="BCS27075.1"/>
    <property type="molecule type" value="Genomic_DNA"/>
</dbReference>
<reference evidence="2" key="1">
    <citation type="submission" date="2021-01" db="EMBL/GenBank/DDBJ databases">
        <authorList>
            <consortium name="Aspergillus puulaauensis MK2 genome sequencing consortium"/>
            <person name="Kazuki M."/>
            <person name="Futagami T."/>
        </authorList>
    </citation>
    <scope>NUCLEOTIDE SEQUENCE</scope>
    <source>
        <strain evidence="2">MK2</strain>
    </source>
</reference>
<dbReference type="InterPro" id="IPR009003">
    <property type="entry name" value="Peptidase_S1_PA"/>
</dbReference>
<evidence type="ECO:0000313" key="3">
    <source>
        <dbReference type="Proteomes" id="UP000654913"/>
    </source>
</evidence>
<dbReference type="SUPFAM" id="SSF50494">
    <property type="entry name" value="Trypsin-like serine proteases"/>
    <property type="match status" value="1"/>
</dbReference>
<dbReference type="GeneID" id="64977080"/>
<evidence type="ECO:0008006" key="4">
    <source>
        <dbReference type="Google" id="ProtNLM"/>
    </source>
</evidence>
<feature type="compositionally biased region" description="Polar residues" evidence="1">
    <location>
        <begin position="36"/>
        <end position="48"/>
    </location>
</feature>
<dbReference type="Gene3D" id="2.40.10.120">
    <property type="match status" value="1"/>
</dbReference>
<accession>A0A7R7XSR8</accession>
<protein>
    <recommendedName>
        <fullName evidence="4">Trypsin-like cysteine/serine peptidase domain-containing protein</fullName>
    </recommendedName>
</protein>
<sequence>MTRALRSATRHETTADSKNPAFTEGSTEPTHHRTISNRATTVPPSQKTLHGLGPADSRILRKKQHRLRLEKARLAKTAASYGNHITTALQATYIFAQHEAGTAVCVDSQGWILSCSHCFGESEAEWRGNRYKWLLGYTGTAVQVECCFWDGRRDLALARVVCVETVETDDVDMDEFVSIPLHSSTSSSVYGRTDIVCIGQPGADDLESETPQATDYDLIEISEGRLRGLVPHADPHDNSEIGSLKHDAWTYWGHSGAPLVCVRTGELLGLHSSWDDQTAMRHGVPLVAVREFLGLNLPGFEAMGEDDG</sequence>
<organism evidence="2 3">
    <name type="scientific">Aspergillus puulaauensis</name>
    <dbReference type="NCBI Taxonomy" id="1220207"/>
    <lineage>
        <taxon>Eukaryota</taxon>
        <taxon>Fungi</taxon>
        <taxon>Dikarya</taxon>
        <taxon>Ascomycota</taxon>
        <taxon>Pezizomycotina</taxon>
        <taxon>Eurotiomycetes</taxon>
        <taxon>Eurotiomycetidae</taxon>
        <taxon>Eurotiales</taxon>
        <taxon>Aspergillaceae</taxon>
        <taxon>Aspergillus</taxon>
    </lineage>
</organism>
<dbReference type="OrthoDB" id="4217619at2759"/>
<proteinExistence type="predicted"/>
<evidence type="ECO:0000313" key="2">
    <source>
        <dbReference type="EMBL" id="BCS27075.1"/>
    </source>
</evidence>